<feature type="domain" description="Major facilitator superfamily (MFS) profile" evidence="10">
    <location>
        <begin position="36"/>
        <end position="466"/>
    </location>
</feature>
<evidence type="ECO:0000256" key="3">
    <source>
        <dbReference type="ARBA" id="ARBA00022692"/>
    </source>
</evidence>
<dbReference type="InterPro" id="IPR003663">
    <property type="entry name" value="Sugar/inositol_transpt"/>
</dbReference>
<comment type="similarity">
    <text evidence="7">Belongs to the major facilitator superfamily. Sugar transporter (TC 2.A.1.1) family. Trehalose transporter subfamily.</text>
</comment>
<feature type="transmembrane region" description="Helical" evidence="9">
    <location>
        <begin position="38"/>
        <end position="57"/>
    </location>
</feature>
<evidence type="ECO:0000256" key="6">
    <source>
        <dbReference type="ARBA" id="ARBA00023180"/>
    </source>
</evidence>
<dbReference type="PANTHER" id="PTHR48021:SF1">
    <property type="entry name" value="GH07001P-RELATED"/>
    <property type="match status" value="1"/>
</dbReference>
<evidence type="ECO:0000256" key="7">
    <source>
        <dbReference type="ARBA" id="ARBA00024348"/>
    </source>
</evidence>
<evidence type="ECO:0000256" key="8">
    <source>
        <dbReference type="RuleBase" id="RU003346"/>
    </source>
</evidence>
<dbReference type="InterPro" id="IPR044775">
    <property type="entry name" value="MFS_ERD6/Tret1-like"/>
</dbReference>
<comment type="caution">
    <text evidence="11">The sequence shown here is derived from an EMBL/GenBank/DDBJ whole genome shotgun (WGS) entry which is preliminary data.</text>
</comment>
<dbReference type="PROSITE" id="PS50850">
    <property type="entry name" value="MFS"/>
    <property type="match status" value="1"/>
</dbReference>
<evidence type="ECO:0000259" key="10">
    <source>
        <dbReference type="PROSITE" id="PS50850"/>
    </source>
</evidence>
<keyword evidence="12" id="KW-1185">Reference proteome</keyword>
<dbReference type="InterPro" id="IPR036259">
    <property type="entry name" value="MFS_trans_sf"/>
</dbReference>
<dbReference type="Gene3D" id="1.20.1250.20">
    <property type="entry name" value="MFS general substrate transporter like domains"/>
    <property type="match status" value="1"/>
</dbReference>
<keyword evidence="8" id="KW-0813">Transport</keyword>
<dbReference type="NCBIfam" id="TIGR00879">
    <property type="entry name" value="SP"/>
    <property type="match status" value="1"/>
</dbReference>
<feature type="transmembrane region" description="Helical" evidence="9">
    <location>
        <begin position="340"/>
        <end position="362"/>
    </location>
</feature>
<feature type="transmembrane region" description="Helical" evidence="9">
    <location>
        <begin position="132"/>
        <end position="153"/>
    </location>
</feature>
<organism evidence="11 12">
    <name type="scientific">Cloeon dipterum</name>
    <dbReference type="NCBI Taxonomy" id="197152"/>
    <lineage>
        <taxon>Eukaryota</taxon>
        <taxon>Metazoa</taxon>
        <taxon>Ecdysozoa</taxon>
        <taxon>Arthropoda</taxon>
        <taxon>Hexapoda</taxon>
        <taxon>Insecta</taxon>
        <taxon>Pterygota</taxon>
        <taxon>Palaeoptera</taxon>
        <taxon>Ephemeroptera</taxon>
        <taxon>Pisciforma</taxon>
        <taxon>Baetidae</taxon>
        <taxon>Cloeon</taxon>
    </lineage>
</organism>
<feature type="transmembrane region" description="Helical" evidence="9">
    <location>
        <begin position="443"/>
        <end position="462"/>
    </location>
</feature>
<dbReference type="InterPro" id="IPR020846">
    <property type="entry name" value="MFS_dom"/>
</dbReference>
<keyword evidence="3 9" id="KW-0812">Transmembrane</keyword>
<feature type="transmembrane region" description="Helical" evidence="9">
    <location>
        <begin position="313"/>
        <end position="333"/>
    </location>
</feature>
<feature type="transmembrane region" description="Helical" evidence="9">
    <location>
        <begin position="77"/>
        <end position="99"/>
    </location>
</feature>
<evidence type="ECO:0000313" key="12">
    <source>
        <dbReference type="Proteomes" id="UP000494165"/>
    </source>
</evidence>
<protein>
    <recommendedName>
        <fullName evidence="10">Major facilitator superfamily (MFS) profile domain-containing protein</fullName>
    </recommendedName>
</protein>
<dbReference type="InterPro" id="IPR005828">
    <property type="entry name" value="MFS_sugar_transport-like"/>
</dbReference>
<dbReference type="SUPFAM" id="SSF103473">
    <property type="entry name" value="MFS general substrate transporter"/>
    <property type="match status" value="1"/>
</dbReference>
<proteinExistence type="inferred from homology"/>
<feature type="transmembrane region" description="Helical" evidence="9">
    <location>
        <begin position="108"/>
        <end position="126"/>
    </location>
</feature>
<dbReference type="AlphaFoldDB" id="A0A8S1CKG8"/>
<evidence type="ECO:0000256" key="1">
    <source>
        <dbReference type="ARBA" id="ARBA00004651"/>
    </source>
</evidence>
<evidence type="ECO:0000256" key="9">
    <source>
        <dbReference type="SAM" id="Phobius"/>
    </source>
</evidence>
<reference evidence="11 12" key="1">
    <citation type="submission" date="2020-04" db="EMBL/GenBank/DDBJ databases">
        <authorList>
            <person name="Alioto T."/>
            <person name="Alioto T."/>
            <person name="Gomez Garrido J."/>
        </authorList>
    </citation>
    <scope>NUCLEOTIDE SEQUENCE [LARGE SCALE GENOMIC DNA]</scope>
</reference>
<dbReference type="InterPro" id="IPR050549">
    <property type="entry name" value="MFS_Trehalose_Transporter"/>
</dbReference>
<dbReference type="PANTHER" id="PTHR48021">
    <property type="match status" value="1"/>
</dbReference>
<accession>A0A8S1CKG8</accession>
<feature type="transmembrane region" description="Helical" evidence="9">
    <location>
        <begin position="189"/>
        <end position="209"/>
    </location>
</feature>
<keyword evidence="2" id="KW-1003">Cell membrane</keyword>
<evidence type="ECO:0000256" key="4">
    <source>
        <dbReference type="ARBA" id="ARBA00022989"/>
    </source>
</evidence>
<dbReference type="PRINTS" id="PR00171">
    <property type="entry name" value="SUGRTRNSPORT"/>
</dbReference>
<dbReference type="Proteomes" id="UP000494165">
    <property type="component" value="Unassembled WGS sequence"/>
</dbReference>
<dbReference type="EMBL" id="CADEPI010000022">
    <property type="protein sequence ID" value="CAB3365732.1"/>
    <property type="molecule type" value="Genomic_DNA"/>
</dbReference>
<evidence type="ECO:0000313" key="11">
    <source>
        <dbReference type="EMBL" id="CAB3365732.1"/>
    </source>
</evidence>
<evidence type="ECO:0000256" key="2">
    <source>
        <dbReference type="ARBA" id="ARBA00022475"/>
    </source>
</evidence>
<evidence type="ECO:0000256" key="5">
    <source>
        <dbReference type="ARBA" id="ARBA00023136"/>
    </source>
</evidence>
<feature type="transmembrane region" description="Helical" evidence="9">
    <location>
        <begin position="274"/>
        <end position="298"/>
    </location>
</feature>
<feature type="transmembrane region" description="Helical" evidence="9">
    <location>
        <begin position="165"/>
        <end position="183"/>
    </location>
</feature>
<feature type="transmembrane region" description="Helical" evidence="9">
    <location>
        <begin position="410"/>
        <end position="431"/>
    </location>
</feature>
<keyword evidence="6" id="KW-0325">Glycoprotein</keyword>
<dbReference type="FunFam" id="1.20.1250.20:FF:000055">
    <property type="entry name" value="Facilitated trehalose transporter Tret1-2 homolog"/>
    <property type="match status" value="1"/>
</dbReference>
<gene>
    <name evidence="11" type="ORF">CLODIP_2_CD06526</name>
</gene>
<dbReference type="OrthoDB" id="6612291at2759"/>
<feature type="transmembrane region" description="Helical" evidence="9">
    <location>
        <begin position="374"/>
        <end position="398"/>
    </location>
</feature>
<dbReference type="Pfam" id="PF00083">
    <property type="entry name" value="Sugar_tr"/>
    <property type="match status" value="1"/>
</dbReference>
<dbReference type="InterPro" id="IPR005829">
    <property type="entry name" value="Sugar_transporter_CS"/>
</dbReference>
<comment type="subcellular location">
    <subcellularLocation>
        <location evidence="1">Cell membrane</location>
        <topology evidence="1">Multi-pass membrane protein</topology>
    </subcellularLocation>
</comment>
<dbReference type="PROSITE" id="PS00216">
    <property type="entry name" value="SUGAR_TRANSPORT_1"/>
    <property type="match status" value="2"/>
</dbReference>
<dbReference type="CDD" id="cd17358">
    <property type="entry name" value="MFS_GLUT6_8_Class3_like"/>
    <property type="match status" value="1"/>
</dbReference>
<name>A0A8S1CKG8_9INSE</name>
<dbReference type="PROSITE" id="PS00217">
    <property type="entry name" value="SUGAR_TRANSPORT_2"/>
    <property type="match status" value="1"/>
</dbReference>
<sequence>MSATASTATLVTGSVDSVAANLKAEEAAGQKPRRLTQYLAAISAGLGAFALGTVIGWSSPASSHVQGGPLQVTPSEFAWVGSLLTLGAAASNFPAGFLVDKIGRKQTMFWTAVPFAIGWALILWASSVNMLYVGRVITGFCGGVFCVACNLYVGEIAEKEIRGTLGTLFQLNVVIGIEFTYLVGAFASFTVLNSLCLAVPVIFAFIFFWMPETPQYLLKARKRSEAYNALRWFRGGAECDLELREMELACESEREQSTSLKQSFTGDNGKAARVALLVSIGLMACQQLSGINAVIFYTEDLFKAAGSSLEARYTVVIVGAVQIVATVAALMVVDRLGRRALMGASQAAMALSTLLLGVYLYYREGDAKSVEGIGWLPIIFVCLYLVAFSVGAGPIPWLTLGELFPSEVKGFASAFSSCFNWLLAFLVTRFFGDLVSAINGSGAFWLFTALLLLGLAFVYFFLPETRGKSLEQIQAMLARQPDSSNVSHFSQNITSKGQHNIQMDKF</sequence>
<keyword evidence="4 9" id="KW-1133">Transmembrane helix</keyword>
<dbReference type="GO" id="GO:0005886">
    <property type="term" value="C:plasma membrane"/>
    <property type="evidence" value="ECO:0007669"/>
    <property type="project" value="UniProtKB-SubCell"/>
</dbReference>
<keyword evidence="5 9" id="KW-0472">Membrane</keyword>
<dbReference type="GO" id="GO:0051119">
    <property type="term" value="F:sugar transmembrane transporter activity"/>
    <property type="evidence" value="ECO:0007669"/>
    <property type="project" value="InterPro"/>
</dbReference>